<dbReference type="GO" id="GO:0003677">
    <property type="term" value="F:DNA binding"/>
    <property type="evidence" value="ECO:0007669"/>
    <property type="project" value="UniProtKB-KW"/>
</dbReference>
<keyword evidence="1" id="KW-0805">Transcription regulation</keyword>
<keyword evidence="2 5" id="KW-0238">DNA-binding</keyword>
<dbReference type="InterPro" id="IPR010982">
    <property type="entry name" value="Lambda_DNA-bd_dom_sf"/>
</dbReference>
<reference evidence="6" key="1">
    <citation type="journal article" date="2019" name="Int. J. Syst. Evol. Microbiol.">
        <title>The Global Catalogue of Microorganisms (GCM) 10K type strain sequencing project: providing services to taxonomists for standard genome sequencing and annotation.</title>
        <authorList>
            <consortium name="The Broad Institute Genomics Platform"/>
            <consortium name="The Broad Institute Genome Sequencing Center for Infectious Disease"/>
            <person name="Wu L."/>
            <person name="Ma J."/>
        </authorList>
    </citation>
    <scope>NUCLEOTIDE SEQUENCE [LARGE SCALE GENOMIC DNA]</scope>
    <source>
        <strain evidence="6">FCH27</strain>
    </source>
</reference>
<comment type="caution">
    <text evidence="5">The sequence shown here is derived from an EMBL/GenBank/DDBJ whole genome shotgun (WGS) entry which is preliminary data.</text>
</comment>
<dbReference type="SUPFAM" id="SSF53822">
    <property type="entry name" value="Periplasmic binding protein-like I"/>
    <property type="match status" value="1"/>
</dbReference>
<evidence type="ECO:0000313" key="5">
    <source>
        <dbReference type="EMBL" id="MFC7362260.1"/>
    </source>
</evidence>
<protein>
    <submittedName>
        <fullName evidence="5">LacI family DNA-binding transcriptional regulator</fullName>
    </submittedName>
</protein>
<dbReference type="InterPro" id="IPR028082">
    <property type="entry name" value="Peripla_BP_I"/>
</dbReference>
<dbReference type="Pfam" id="PF13377">
    <property type="entry name" value="Peripla_BP_3"/>
    <property type="match status" value="1"/>
</dbReference>
<dbReference type="Proteomes" id="UP001596524">
    <property type="component" value="Unassembled WGS sequence"/>
</dbReference>
<dbReference type="InterPro" id="IPR046335">
    <property type="entry name" value="LacI/GalR-like_sensor"/>
</dbReference>
<dbReference type="CDD" id="cd06267">
    <property type="entry name" value="PBP1_LacI_sugar_binding-like"/>
    <property type="match status" value="1"/>
</dbReference>
<feature type="domain" description="HTH lacI-type" evidence="4">
    <location>
        <begin position="9"/>
        <end position="63"/>
    </location>
</feature>
<dbReference type="CDD" id="cd01392">
    <property type="entry name" value="HTH_LacI"/>
    <property type="match status" value="1"/>
</dbReference>
<evidence type="ECO:0000256" key="1">
    <source>
        <dbReference type="ARBA" id="ARBA00023015"/>
    </source>
</evidence>
<keyword evidence="3" id="KW-0804">Transcription</keyword>
<evidence type="ECO:0000313" key="6">
    <source>
        <dbReference type="Proteomes" id="UP001596524"/>
    </source>
</evidence>
<accession>A0ABW2N8L3</accession>
<sequence>MPAPRRVRPSMVEVAGVAGVSVATVSNALNGTGRMSEETRRRVMAAARELSYLPFTSARAAARGGTGMLGMTLTTYGDLPVPYFQVPYYARLVLGATEAAHQRGYLLVVLPASVPAWMWLTTPLDGVIHTEPTRNDPVLDILRKRGIPLVTQGRPPSPQRGDAWVDSDIDAAVRDLLDHLASGGARRIGVVLPRHDDAYPALVRRTYEDWCSEHEQPALVESFPLSRDVPRAETAAARRLLRAGRDADAVFGVYTSSGKHILDAARSLRLTVPDDLLVAAITEDPAYADLSPPVTTVTLHPERLAAEAVDLLLALLNDRTDVPHERLVSHGLVVRESTRPVGSTVLRRSP</sequence>
<dbReference type="Gene3D" id="1.10.260.40">
    <property type="entry name" value="lambda repressor-like DNA-binding domains"/>
    <property type="match status" value="1"/>
</dbReference>
<keyword evidence="6" id="KW-1185">Reference proteome</keyword>
<dbReference type="Pfam" id="PF00356">
    <property type="entry name" value="LacI"/>
    <property type="match status" value="1"/>
</dbReference>
<proteinExistence type="predicted"/>
<dbReference type="PANTHER" id="PTHR30146">
    <property type="entry name" value="LACI-RELATED TRANSCRIPTIONAL REPRESSOR"/>
    <property type="match status" value="1"/>
</dbReference>
<evidence type="ECO:0000259" key="4">
    <source>
        <dbReference type="PROSITE" id="PS50932"/>
    </source>
</evidence>
<dbReference type="InterPro" id="IPR000843">
    <property type="entry name" value="HTH_LacI"/>
</dbReference>
<dbReference type="RefSeq" id="WP_255893092.1">
    <property type="nucleotide sequence ID" value="NZ_JAFMZM010000008.1"/>
</dbReference>
<dbReference type="Gene3D" id="3.40.50.2300">
    <property type="match status" value="2"/>
</dbReference>
<dbReference type="SUPFAM" id="SSF47413">
    <property type="entry name" value="lambda repressor-like DNA-binding domains"/>
    <property type="match status" value="1"/>
</dbReference>
<name>A0ABW2N8L3_9ACTN</name>
<dbReference type="PROSITE" id="PS00356">
    <property type="entry name" value="HTH_LACI_1"/>
    <property type="match status" value="1"/>
</dbReference>
<dbReference type="PROSITE" id="PS50932">
    <property type="entry name" value="HTH_LACI_2"/>
    <property type="match status" value="1"/>
</dbReference>
<dbReference type="SMART" id="SM00354">
    <property type="entry name" value="HTH_LACI"/>
    <property type="match status" value="1"/>
</dbReference>
<dbReference type="PANTHER" id="PTHR30146:SF153">
    <property type="entry name" value="LACTOSE OPERON REPRESSOR"/>
    <property type="match status" value="1"/>
</dbReference>
<gene>
    <name evidence="5" type="ORF">ACFQO6_18460</name>
</gene>
<dbReference type="EMBL" id="JBHTCH010000023">
    <property type="protein sequence ID" value="MFC7362260.1"/>
    <property type="molecule type" value="Genomic_DNA"/>
</dbReference>
<evidence type="ECO:0000256" key="2">
    <source>
        <dbReference type="ARBA" id="ARBA00023125"/>
    </source>
</evidence>
<organism evidence="5 6">
    <name type="scientific">Nocardioides astragali</name>
    <dbReference type="NCBI Taxonomy" id="1776736"/>
    <lineage>
        <taxon>Bacteria</taxon>
        <taxon>Bacillati</taxon>
        <taxon>Actinomycetota</taxon>
        <taxon>Actinomycetes</taxon>
        <taxon>Propionibacteriales</taxon>
        <taxon>Nocardioidaceae</taxon>
        <taxon>Nocardioides</taxon>
    </lineage>
</organism>
<evidence type="ECO:0000256" key="3">
    <source>
        <dbReference type="ARBA" id="ARBA00023163"/>
    </source>
</evidence>